<dbReference type="AlphaFoldDB" id="A0A7M7J2C8"/>
<keyword evidence="4" id="KW-0418">Kinase</keyword>
<evidence type="ECO:0000259" key="6">
    <source>
        <dbReference type="PROSITE" id="PS50011"/>
    </source>
</evidence>
<dbReference type="RefSeq" id="XP_016843279.1">
    <property type="nucleotide sequence ID" value="XM_016987790.1"/>
</dbReference>
<evidence type="ECO:0000313" key="8">
    <source>
        <dbReference type="Proteomes" id="UP000002358"/>
    </source>
</evidence>
<dbReference type="SMR" id="A0A7M7J2C8"/>
<dbReference type="Proteomes" id="UP000002358">
    <property type="component" value="Unassembled WGS sequence"/>
</dbReference>
<dbReference type="Pfam" id="PF00069">
    <property type="entry name" value="Pkinase"/>
    <property type="match status" value="1"/>
</dbReference>
<dbReference type="PROSITE" id="PS00108">
    <property type="entry name" value="PROTEIN_KINASE_ST"/>
    <property type="match status" value="1"/>
</dbReference>
<keyword evidence="1" id="KW-0723">Serine/threonine-protein kinase</keyword>
<name>A0A7M7J2C8_NASVI</name>
<dbReference type="InterPro" id="IPR000719">
    <property type="entry name" value="Prot_kinase_dom"/>
</dbReference>
<evidence type="ECO:0000256" key="5">
    <source>
        <dbReference type="ARBA" id="ARBA00022840"/>
    </source>
</evidence>
<dbReference type="Gene3D" id="1.10.510.10">
    <property type="entry name" value="Transferase(Phosphotransferase) domain 1"/>
    <property type="match status" value="1"/>
</dbReference>
<dbReference type="GO" id="GO:0004674">
    <property type="term" value="F:protein serine/threonine kinase activity"/>
    <property type="evidence" value="ECO:0007669"/>
    <property type="project" value="UniProtKB-KW"/>
</dbReference>
<evidence type="ECO:0000256" key="1">
    <source>
        <dbReference type="ARBA" id="ARBA00022527"/>
    </source>
</evidence>
<reference evidence="7" key="1">
    <citation type="submission" date="2021-01" db="UniProtKB">
        <authorList>
            <consortium name="EnsemblMetazoa"/>
        </authorList>
    </citation>
    <scope>IDENTIFICATION</scope>
</reference>
<dbReference type="SUPFAM" id="SSF56112">
    <property type="entry name" value="Protein kinase-like (PK-like)"/>
    <property type="match status" value="1"/>
</dbReference>
<dbReference type="PANTHER" id="PTHR24351">
    <property type="entry name" value="RIBOSOMAL PROTEIN S6 KINASE"/>
    <property type="match status" value="1"/>
</dbReference>
<evidence type="ECO:0000256" key="3">
    <source>
        <dbReference type="ARBA" id="ARBA00022741"/>
    </source>
</evidence>
<dbReference type="InterPro" id="IPR011009">
    <property type="entry name" value="Kinase-like_dom_sf"/>
</dbReference>
<sequence>MPKNSNTQNSVLSSIASPSFSKIIKFSSSLLLVKIKSSALSLKDEENVTIAKRHDDQIHEKDAFNFKKPAALLPSTTSQETSLKTSIQKVGEHQIEIWSKVLGEGAQGIVRMACVLTYLHMQLTPIVHRDIKPGNIFVSEDFRVKICDLGLAKGGITESNLNTTCIRNIRGTQN</sequence>
<keyword evidence="5" id="KW-0067">ATP-binding</keyword>
<dbReference type="PROSITE" id="PS50011">
    <property type="entry name" value="PROTEIN_KINASE_DOM"/>
    <property type="match status" value="1"/>
</dbReference>
<organism evidence="7 8">
    <name type="scientific">Nasonia vitripennis</name>
    <name type="common">Parasitic wasp</name>
    <dbReference type="NCBI Taxonomy" id="7425"/>
    <lineage>
        <taxon>Eukaryota</taxon>
        <taxon>Metazoa</taxon>
        <taxon>Ecdysozoa</taxon>
        <taxon>Arthropoda</taxon>
        <taxon>Hexapoda</taxon>
        <taxon>Insecta</taxon>
        <taxon>Pterygota</taxon>
        <taxon>Neoptera</taxon>
        <taxon>Endopterygota</taxon>
        <taxon>Hymenoptera</taxon>
        <taxon>Apocrita</taxon>
        <taxon>Proctotrupomorpha</taxon>
        <taxon>Chalcidoidea</taxon>
        <taxon>Pteromalidae</taxon>
        <taxon>Pteromalinae</taxon>
        <taxon>Nasonia</taxon>
    </lineage>
</organism>
<dbReference type="OrthoDB" id="4062651at2759"/>
<keyword evidence="3" id="KW-0547">Nucleotide-binding</keyword>
<keyword evidence="8" id="KW-1185">Reference proteome</keyword>
<keyword evidence="2" id="KW-0808">Transferase</keyword>
<dbReference type="InParanoid" id="A0A7M7J2C8"/>
<evidence type="ECO:0000256" key="2">
    <source>
        <dbReference type="ARBA" id="ARBA00022679"/>
    </source>
</evidence>
<protein>
    <recommendedName>
        <fullName evidence="6">Protein kinase domain-containing protein</fullName>
    </recommendedName>
</protein>
<dbReference type="EnsemblMetazoa" id="XM_016987790">
    <property type="protein sequence ID" value="XP_016843279"/>
    <property type="gene ID" value="LOC107981602"/>
</dbReference>
<dbReference type="GeneID" id="107981602"/>
<accession>A0A7M7J2C8</accession>
<feature type="domain" description="Protein kinase" evidence="6">
    <location>
        <begin position="9"/>
        <end position="174"/>
    </location>
</feature>
<proteinExistence type="predicted"/>
<dbReference type="InterPro" id="IPR008271">
    <property type="entry name" value="Ser/Thr_kinase_AS"/>
</dbReference>
<dbReference type="GO" id="GO:0005524">
    <property type="term" value="F:ATP binding"/>
    <property type="evidence" value="ECO:0007669"/>
    <property type="project" value="UniProtKB-KW"/>
</dbReference>
<dbReference type="KEGG" id="nvi:107981602"/>
<evidence type="ECO:0000256" key="4">
    <source>
        <dbReference type="ARBA" id="ARBA00022777"/>
    </source>
</evidence>
<evidence type="ECO:0000313" key="7">
    <source>
        <dbReference type="EnsemblMetazoa" id="XP_016843279"/>
    </source>
</evidence>